<dbReference type="InterPro" id="IPR010906">
    <property type="entry name" value="Phage_lambda_Nu1_terminase-ssu"/>
</dbReference>
<feature type="region of interest" description="Disordered" evidence="1">
    <location>
        <begin position="152"/>
        <end position="174"/>
    </location>
</feature>
<evidence type="ECO:0008006" key="4">
    <source>
        <dbReference type="Google" id="ProtNLM"/>
    </source>
</evidence>
<proteinExistence type="predicted"/>
<name>A0AA37TKP7_9HYPH</name>
<dbReference type="InterPro" id="IPR036388">
    <property type="entry name" value="WH-like_DNA-bd_sf"/>
</dbReference>
<sequence length="174" mass="19338">MSDHRGRALNRAELADYTGRSLPTIDAWVRAGCPYKGRGSKGKEWIFNSAAVLDWLEARAAARTTVGIPKGDLDPAQERARKDRALAEQTEMRNAERRGELVNIEEVGVVVEREFSVVRERSLSITGRLSGKLSPEQLRWVEDEIREALSDLSAGEDIEPVQQARARGAKAGKR</sequence>
<gene>
    <name evidence="2" type="ORF">GCM10007890_59870</name>
</gene>
<organism evidence="2 3">
    <name type="scientific">Methylobacterium tardum</name>
    <dbReference type="NCBI Taxonomy" id="374432"/>
    <lineage>
        <taxon>Bacteria</taxon>
        <taxon>Pseudomonadati</taxon>
        <taxon>Pseudomonadota</taxon>
        <taxon>Alphaproteobacteria</taxon>
        <taxon>Hyphomicrobiales</taxon>
        <taxon>Methylobacteriaceae</taxon>
        <taxon>Methylobacterium</taxon>
    </lineage>
</organism>
<dbReference type="Pfam" id="PF07471">
    <property type="entry name" value="Phage_Nu1"/>
    <property type="match status" value="1"/>
</dbReference>
<dbReference type="Proteomes" id="UP001157440">
    <property type="component" value="Unassembled WGS sequence"/>
</dbReference>
<dbReference type="SUPFAM" id="SSF46955">
    <property type="entry name" value="Putative DNA-binding domain"/>
    <property type="match status" value="1"/>
</dbReference>
<dbReference type="RefSeq" id="WP_238195414.1">
    <property type="nucleotide sequence ID" value="NZ_BPQZ01000005.1"/>
</dbReference>
<evidence type="ECO:0000256" key="1">
    <source>
        <dbReference type="SAM" id="MobiDB-lite"/>
    </source>
</evidence>
<evidence type="ECO:0000313" key="3">
    <source>
        <dbReference type="Proteomes" id="UP001157440"/>
    </source>
</evidence>
<dbReference type="Gene3D" id="1.10.10.10">
    <property type="entry name" value="Winged helix-like DNA-binding domain superfamily/Winged helix DNA-binding domain"/>
    <property type="match status" value="1"/>
</dbReference>
<comment type="caution">
    <text evidence="2">The sequence shown here is derived from an EMBL/GenBank/DDBJ whole genome shotgun (WGS) entry which is preliminary data.</text>
</comment>
<accession>A0AA37TKP7</accession>
<dbReference type="AlphaFoldDB" id="A0AA37TKP7"/>
<protein>
    <recommendedName>
        <fullName evidence="4">Terminase small subunit</fullName>
    </recommendedName>
</protein>
<evidence type="ECO:0000313" key="2">
    <source>
        <dbReference type="EMBL" id="GLS73972.1"/>
    </source>
</evidence>
<dbReference type="InterPro" id="IPR009061">
    <property type="entry name" value="DNA-bd_dom_put_sf"/>
</dbReference>
<dbReference type="EMBL" id="BSPL01000033">
    <property type="protein sequence ID" value="GLS73972.1"/>
    <property type="molecule type" value="Genomic_DNA"/>
</dbReference>
<keyword evidence="3" id="KW-1185">Reference proteome</keyword>
<reference evidence="3" key="1">
    <citation type="journal article" date="2019" name="Int. J. Syst. Evol. Microbiol.">
        <title>The Global Catalogue of Microorganisms (GCM) 10K type strain sequencing project: providing services to taxonomists for standard genome sequencing and annotation.</title>
        <authorList>
            <consortium name="The Broad Institute Genomics Platform"/>
            <consortium name="The Broad Institute Genome Sequencing Center for Infectious Disease"/>
            <person name="Wu L."/>
            <person name="Ma J."/>
        </authorList>
    </citation>
    <scope>NUCLEOTIDE SEQUENCE [LARGE SCALE GENOMIC DNA]</scope>
    <source>
        <strain evidence="3">NBRC 103632</strain>
    </source>
</reference>